<dbReference type="EMBL" id="MU158137">
    <property type="protein sequence ID" value="KAF9521309.1"/>
    <property type="molecule type" value="Genomic_DNA"/>
</dbReference>
<dbReference type="OrthoDB" id="2635829at2759"/>
<name>A0A9P6BC42_9AGAR</name>
<evidence type="ECO:0000313" key="1">
    <source>
        <dbReference type="EMBL" id="KAF9521309.1"/>
    </source>
</evidence>
<sequence length="476" mass="53828">MDDDSVNSPQPLESIPDGLDLTVFGDIVYPKDAETVIWPGVNIRTTLPFVAGSPAIPNILFEDAAHVKKLSETVQTEASWIVEMRYESGDDEEFARRIRVELCRNHVVVIKGHPFEPTPLTASDIRKTFGIEETRAVVSSDAILRSKPNAQMIHVAQTMQEFCDATANHEIVRCLLDLPNSYVHPHRFLLALDDGRKARDQSKDYFHHRQYNPTDIDRAMLWTLIHHGMYHTYIHHDAAGYATWVQIRSGMKVWVVVRPSGFEDVKCRSDIRRSLQTIAQDSITFDKNAVRIAIYATPGDIIIQPPGTLHEVYTPVPTVAIGGHFYSLDCLYLTEMNRHYDLDYPDLSNNDHPHVYQLLVLMMALLPLQKGRQLSLKNLQALVTMVKNPKRYQVNVLADPDAMVLKIKGKFDDRVFAETVAEALLSDIICKLTVGSFSKNKDRKGDYLFHQLTGLDNAGEIVDWESALARFQANGP</sequence>
<dbReference type="Gene3D" id="2.60.120.650">
    <property type="entry name" value="Cupin"/>
    <property type="match status" value="1"/>
</dbReference>
<dbReference type="AlphaFoldDB" id="A0A9P6BC42"/>
<evidence type="ECO:0008006" key="3">
    <source>
        <dbReference type="Google" id="ProtNLM"/>
    </source>
</evidence>
<accession>A0A9P6BC42</accession>
<proteinExistence type="predicted"/>
<reference evidence="1" key="1">
    <citation type="submission" date="2020-11" db="EMBL/GenBank/DDBJ databases">
        <authorList>
            <consortium name="DOE Joint Genome Institute"/>
            <person name="Ahrendt S."/>
            <person name="Riley R."/>
            <person name="Andreopoulos W."/>
            <person name="Labutti K."/>
            <person name="Pangilinan J."/>
            <person name="Ruiz-Duenas F.J."/>
            <person name="Barrasa J.M."/>
            <person name="Sanchez-Garcia M."/>
            <person name="Camarero S."/>
            <person name="Miyauchi S."/>
            <person name="Serrano A."/>
            <person name="Linde D."/>
            <person name="Babiker R."/>
            <person name="Drula E."/>
            <person name="Ayuso-Fernandez I."/>
            <person name="Pacheco R."/>
            <person name="Padilla G."/>
            <person name="Ferreira P."/>
            <person name="Barriuso J."/>
            <person name="Kellner H."/>
            <person name="Castanera R."/>
            <person name="Alfaro M."/>
            <person name="Ramirez L."/>
            <person name="Pisabarro A.G."/>
            <person name="Kuo A."/>
            <person name="Tritt A."/>
            <person name="Lipzen A."/>
            <person name="He G."/>
            <person name="Yan M."/>
            <person name="Ng V."/>
            <person name="Cullen D."/>
            <person name="Martin F."/>
            <person name="Rosso M.-N."/>
            <person name="Henrissat B."/>
            <person name="Hibbett D."/>
            <person name="Martinez A.T."/>
            <person name="Grigoriev I.V."/>
        </authorList>
    </citation>
    <scope>NUCLEOTIDE SEQUENCE</scope>
    <source>
        <strain evidence="1">CBS 506.95</strain>
    </source>
</reference>
<keyword evidence="2" id="KW-1185">Reference proteome</keyword>
<dbReference type="SUPFAM" id="SSF51197">
    <property type="entry name" value="Clavaminate synthase-like"/>
    <property type="match status" value="1"/>
</dbReference>
<evidence type="ECO:0000313" key="2">
    <source>
        <dbReference type="Proteomes" id="UP000807306"/>
    </source>
</evidence>
<dbReference type="Proteomes" id="UP000807306">
    <property type="component" value="Unassembled WGS sequence"/>
</dbReference>
<organism evidence="1 2">
    <name type="scientific">Crepidotus variabilis</name>
    <dbReference type="NCBI Taxonomy" id="179855"/>
    <lineage>
        <taxon>Eukaryota</taxon>
        <taxon>Fungi</taxon>
        <taxon>Dikarya</taxon>
        <taxon>Basidiomycota</taxon>
        <taxon>Agaricomycotina</taxon>
        <taxon>Agaricomycetes</taxon>
        <taxon>Agaricomycetidae</taxon>
        <taxon>Agaricales</taxon>
        <taxon>Agaricineae</taxon>
        <taxon>Crepidotaceae</taxon>
        <taxon>Crepidotus</taxon>
    </lineage>
</organism>
<gene>
    <name evidence="1" type="ORF">CPB83DRAFT_900867</name>
</gene>
<comment type="caution">
    <text evidence="1">The sequence shown here is derived from an EMBL/GenBank/DDBJ whole genome shotgun (WGS) entry which is preliminary data.</text>
</comment>
<protein>
    <recommendedName>
        <fullName evidence="3">JmjC domain-containing protein</fullName>
    </recommendedName>
</protein>